<dbReference type="InterPro" id="IPR036291">
    <property type="entry name" value="NAD(P)-bd_dom_sf"/>
</dbReference>
<feature type="compositionally biased region" description="Low complexity" evidence="4">
    <location>
        <begin position="532"/>
        <end position="587"/>
    </location>
</feature>
<name>A0A1W0B7G1_9NOCA</name>
<dbReference type="Pfam" id="PF19045">
    <property type="entry name" value="Ligase_CoA_2"/>
    <property type="match status" value="1"/>
</dbReference>
<organism evidence="6 7">
    <name type="scientific">Nocardia donostiensis</name>
    <dbReference type="NCBI Taxonomy" id="1538463"/>
    <lineage>
        <taxon>Bacteria</taxon>
        <taxon>Bacillati</taxon>
        <taxon>Actinomycetota</taxon>
        <taxon>Actinomycetes</taxon>
        <taxon>Mycobacteriales</taxon>
        <taxon>Nocardiaceae</taxon>
        <taxon>Nocardia</taxon>
    </lineage>
</organism>
<dbReference type="Proteomes" id="UP000188836">
    <property type="component" value="Unassembled WGS sequence"/>
</dbReference>
<dbReference type="SMART" id="SM00881">
    <property type="entry name" value="CoA_binding"/>
    <property type="match status" value="1"/>
</dbReference>
<keyword evidence="2" id="KW-0547">Nucleotide-binding</keyword>
<evidence type="ECO:0000259" key="5">
    <source>
        <dbReference type="SMART" id="SM00881"/>
    </source>
</evidence>
<feature type="domain" description="CoA-binding" evidence="5">
    <location>
        <begin position="18"/>
        <end position="113"/>
    </location>
</feature>
<dbReference type="Gene3D" id="3.40.50.720">
    <property type="entry name" value="NAD(P)-binding Rossmann-like Domain"/>
    <property type="match status" value="1"/>
</dbReference>
<dbReference type="SUPFAM" id="SSF52210">
    <property type="entry name" value="Succinyl-CoA synthetase domains"/>
    <property type="match status" value="2"/>
</dbReference>
<evidence type="ECO:0000256" key="2">
    <source>
        <dbReference type="ARBA" id="ARBA00022741"/>
    </source>
</evidence>
<dbReference type="Pfam" id="PF13380">
    <property type="entry name" value="CoA_binding_2"/>
    <property type="match status" value="1"/>
</dbReference>
<evidence type="ECO:0000256" key="4">
    <source>
        <dbReference type="SAM" id="MobiDB-lite"/>
    </source>
</evidence>
<dbReference type="STRING" id="1538463.B0T36_20940"/>
<dbReference type="EMBL" id="MUMY01000019">
    <property type="protein sequence ID" value="ONM46931.1"/>
    <property type="molecule type" value="Genomic_DNA"/>
</dbReference>
<keyword evidence="1" id="KW-0436">Ligase</keyword>
<dbReference type="InterPro" id="IPR032875">
    <property type="entry name" value="Succ_CoA_lig_flav_dom"/>
</dbReference>
<dbReference type="InterPro" id="IPR003781">
    <property type="entry name" value="CoA-bd"/>
</dbReference>
<dbReference type="Pfam" id="PF13607">
    <property type="entry name" value="Succ_CoA_lig"/>
    <property type="match status" value="1"/>
</dbReference>
<dbReference type="RefSeq" id="WP_077120013.1">
    <property type="nucleotide sequence ID" value="NZ_MUKP01000035.1"/>
</dbReference>
<dbReference type="GO" id="GO:0043758">
    <property type="term" value="F:acetate-CoA ligase (ADP-forming) activity"/>
    <property type="evidence" value="ECO:0007669"/>
    <property type="project" value="InterPro"/>
</dbReference>
<dbReference type="SUPFAM" id="SSF51735">
    <property type="entry name" value="NAD(P)-binding Rossmann-fold domains"/>
    <property type="match status" value="1"/>
</dbReference>
<dbReference type="GO" id="GO:0005524">
    <property type="term" value="F:ATP binding"/>
    <property type="evidence" value="ECO:0007669"/>
    <property type="project" value="UniProtKB-KW"/>
</dbReference>
<gene>
    <name evidence="6" type="ORF">B0T46_20895</name>
</gene>
<dbReference type="InterPro" id="IPR043938">
    <property type="entry name" value="Ligase_CoA_dom"/>
</dbReference>
<dbReference type="Gene3D" id="3.30.1490.20">
    <property type="entry name" value="ATP-grasp fold, A domain"/>
    <property type="match status" value="1"/>
</dbReference>
<dbReference type="SUPFAM" id="SSF56059">
    <property type="entry name" value="Glutathione synthetase ATP-binding domain-like"/>
    <property type="match status" value="1"/>
</dbReference>
<keyword evidence="3" id="KW-0067">ATP-binding</keyword>
<evidence type="ECO:0000256" key="1">
    <source>
        <dbReference type="ARBA" id="ARBA00022598"/>
    </source>
</evidence>
<keyword evidence="7" id="KW-1185">Reference proteome</keyword>
<feature type="region of interest" description="Disordered" evidence="4">
    <location>
        <begin position="479"/>
        <end position="587"/>
    </location>
</feature>
<comment type="caution">
    <text evidence="6">The sequence shown here is derived from an EMBL/GenBank/DDBJ whole genome shotgun (WGS) entry which is preliminary data.</text>
</comment>
<dbReference type="PANTHER" id="PTHR43334">
    <property type="entry name" value="ACETATE--COA LIGASE [ADP-FORMING]"/>
    <property type="match status" value="1"/>
</dbReference>
<evidence type="ECO:0000256" key="3">
    <source>
        <dbReference type="ARBA" id="ARBA00022840"/>
    </source>
</evidence>
<protein>
    <recommendedName>
        <fullName evidence="5">CoA-binding domain-containing protein</fullName>
    </recommendedName>
</protein>
<dbReference type="OrthoDB" id="190266at2"/>
<proteinExistence type="predicted"/>
<dbReference type="InterPro" id="IPR051538">
    <property type="entry name" value="Acyl-CoA_Synth/Transferase"/>
</dbReference>
<dbReference type="Gene3D" id="3.30.470.20">
    <property type="entry name" value="ATP-grasp fold, B domain"/>
    <property type="match status" value="1"/>
</dbReference>
<sequence>MTETKTATATESDALQRLLVPESIAVIGASADPAKRGHQIIRALQESGYAHPVYPVNPSATEILGLPVVPDVGALPHGVDIAVVAVPAARVPEVLRQCAAAGVSGAVVLANGFAETGAAGAAITDELAAVIAGTGVRVVGPNTSGLLNTASGANLVGLPDVPHGPISVITQSGNMLLSLVQDNRTLRGPGFHIYVGLGNQADVRYGECLTILAQQTDTRAVAVHAEGFTDGRAFLTAATHATATTPVVVLRGGRSAAGRRTVLSHTGSIAASDAVATAVLRQAGVELVTRSDELAVVAGALATCPPVRPGRRVAVLSDGGGHAALAVDALAGQGVELAELGQDTTAALRELLGPAAAVADPVDVAGATDSDPTVFAAATEILIRDPAVGMVVLIGLFGGYHRRFDHRLETAENQTAERLLRLSAEYGTPLLVQSCYAGDTIANHDILRGGGVPVVASVDHAARIVAALDRRRARLATAAQRSSLELPPPAEPLTPVETVSSPAEVTPPESAFPPADVPREPLADIRPTGELSATAAPTPSNGTSPSSGASSPGRAPGPAPTTTSATAYTAPARDTPAAATAGTAGTTAIDEPRARKFLAAAGIDPGPWTFAASPSRVAAAVTSYGCPCAVRIVSPQVLHKSDAGGVRLGVTAETALEVSTGMVTDVRAAVPGARIDGFLVTPMAGRGVELLIGATNDPTFGPVVAFGSGGLLVEALDDVTFRAAPFTEFEAAEMIAETRIGRVLDGYRGLPTVDRTALARLLVQVGELVAAHPEITELDLNPVIAGESGIVPVDIRIIVREQNS</sequence>
<evidence type="ECO:0000313" key="6">
    <source>
        <dbReference type="EMBL" id="ONM46931.1"/>
    </source>
</evidence>
<reference evidence="6 7" key="1">
    <citation type="journal article" date="2016" name="Antonie Van Leeuwenhoek">
        <title>Nocardia donostiensis sp. nov., isolated from human respiratory specimens.</title>
        <authorList>
            <person name="Ercibengoa M."/>
            <person name="Bell M."/>
            <person name="Marimon J.M."/>
            <person name="Humrighouse B."/>
            <person name="Klenk H.P."/>
            <person name="Potter G."/>
            <person name="Perez-Trallero E."/>
        </authorList>
    </citation>
    <scope>NUCLEOTIDE SEQUENCE [LARGE SCALE GENOMIC DNA]</scope>
    <source>
        <strain evidence="6 7">X1655</strain>
    </source>
</reference>
<dbReference type="AlphaFoldDB" id="A0A1W0B7G1"/>
<evidence type="ECO:0000313" key="7">
    <source>
        <dbReference type="Proteomes" id="UP000188836"/>
    </source>
</evidence>
<dbReference type="Gene3D" id="3.40.50.261">
    <property type="entry name" value="Succinyl-CoA synthetase domains"/>
    <property type="match status" value="2"/>
</dbReference>
<dbReference type="InterPro" id="IPR016102">
    <property type="entry name" value="Succinyl-CoA_synth-like"/>
</dbReference>
<dbReference type="Pfam" id="PF13549">
    <property type="entry name" value="ATP-grasp_5"/>
    <property type="match status" value="1"/>
</dbReference>
<dbReference type="PANTHER" id="PTHR43334:SF1">
    <property type="entry name" value="3-HYDROXYPROPIONATE--COA LIGASE [ADP-FORMING]"/>
    <property type="match status" value="1"/>
</dbReference>
<dbReference type="InterPro" id="IPR013815">
    <property type="entry name" value="ATP_grasp_subdomain_1"/>
</dbReference>
<accession>A0A1W0B7G1</accession>